<proteinExistence type="predicted"/>
<dbReference type="RefSeq" id="WP_072936404.1">
    <property type="nucleotide sequence ID" value="NZ_FQUG01000012.1"/>
</dbReference>
<organism evidence="1 2">
    <name type="scientific">Schwartzia succinivorans DSM 10502</name>
    <dbReference type="NCBI Taxonomy" id="1123243"/>
    <lineage>
        <taxon>Bacteria</taxon>
        <taxon>Bacillati</taxon>
        <taxon>Bacillota</taxon>
        <taxon>Negativicutes</taxon>
        <taxon>Selenomonadales</taxon>
        <taxon>Selenomonadaceae</taxon>
        <taxon>Schwartzia</taxon>
    </lineage>
</organism>
<reference evidence="1 2" key="1">
    <citation type="submission" date="2016-11" db="EMBL/GenBank/DDBJ databases">
        <authorList>
            <person name="Jaros S."/>
            <person name="Januszkiewicz K."/>
            <person name="Wedrychowicz H."/>
        </authorList>
    </citation>
    <scope>NUCLEOTIDE SEQUENCE [LARGE SCALE GENOMIC DNA]</scope>
    <source>
        <strain evidence="1 2">DSM 10502</strain>
    </source>
</reference>
<evidence type="ECO:0000313" key="2">
    <source>
        <dbReference type="Proteomes" id="UP000184404"/>
    </source>
</evidence>
<accession>A0A1M5AFG7</accession>
<protein>
    <submittedName>
        <fullName evidence="1">Uncharacterized protein</fullName>
    </submittedName>
</protein>
<name>A0A1M5AFG7_9FIRM</name>
<keyword evidence="2" id="KW-1185">Reference proteome</keyword>
<dbReference type="STRING" id="1123243.SAMN02745190_02297"/>
<dbReference type="Proteomes" id="UP000184404">
    <property type="component" value="Unassembled WGS sequence"/>
</dbReference>
<dbReference type="EMBL" id="FQUG01000012">
    <property type="protein sequence ID" value="SHF29058.1"/>
    <property type="molecule type" value="Genomic_DNA"/>
</dbReference>
<dbReference type="AlphaFoldDB" id="A0A1M5AFG7"/>
<evidence type="ECO:0000313" key="1">
    <source>
        <dbReference type="EMBL" id="SHF29058.1"/>
    </source>
</evidence>
<gene>
    <name evidence="1" type="ORF">SAMN02745190_02297</name>
</gene>
<sequence>MAERIEKISASKKVTFDVEQYGSKRRFVDDNGESFRHELKKNLEKKDDKEENKDEGSEPYVVNISRATQSLFYEDDSTVKEIIKEINET</sequence>